<keyword evidence="5" id="KW-1185">Reference proteome</keyword>
<dbReference type="InterPro" id="IPR040346">
    <property type="entry name" value="GEX1/Brambleberry"/>
</dbReference>
<dbReference type="EMBL" id="OOIL02002122">
    <property type="protein sequence ID" value="VFQ80302.1"/>
    <property type="molecule type" value="Genomic_DNA"/>
</dbReference>
<evidence type="ECO:0000256" key="2">
    <source>
        <dbReference type="SAM" id="Phobius"/>
    </source>
</evidence>
<feature type="transmembrane region" description="Helical" evidence="2">
    <location>
        <begin position="492"/>
        <end position="515"/>
    </location>
</feature>
<feature type="chain" id="PRO_5019734251" description="Protein GAMETE EXPRESSED 1" evidence="3">
    <location>
        <begin position="24"/>
        <end position="648"/>
    </location>
</feature>
<feature type="transmembrane region" description="Helical" evidence="2">
    <location>
        <begin position="466"/>
        <end position="486"/>
    </location>
</feature>
<reference evidence="4 5" key="1">
    <citation type="submission" date="2018-04" db="EMBL/GenBank/DDBJ databases">
        <authorList>
            <person name="Vogel A."/>
        </authorList>
    </citation>
    <scope>NUCLEOTIDE SEQUENCE [LARGE SCALE GENOMIC DNA]</scope>
</reference>
<name>A0A484LUY6_9ASTE</name>
<feature type="signal peptide" evidence="3">
    <location>
        <begin position="1"/>
        <end position="23"/>
    </location>
</feature>
<keyword evidence="3" id="KW-0732">Signal</keyword>
<organism evidence="4 5">
    <name type="scientific">Cuscuta campestris</name>
    <dbReference type="NCBI Taxonomy" id="132261"/>
    <lineage>
        <taxon>Eukaryota</taxon>
        <taxon>Viridiplantae</taxon>
        <taxon>Streptophyta</taxon>
        <taxon>Embryophyta</taxon>
        <taxon>Tracheophyta</taxon>
        <taxon>Spermatophyta</taxon>
        <taxon>Magnoliopsida</taxon>
        <taxon>eudicotyledons</taxon>
        <taxon>Gunneridae</taxon>
        <taxon>Pentapetalae</taxon>
        <taxon>asterids</taxon>
        <taxon>lamiids</taxon>
        <taxon>Solanales</taxon>
        <taxon>Convolvulaceae</taxon>
        <taxon>Cuscuteae</taxon>
        <taxon>Cuscuta</taxon>
        <taxon>Cuscuta subgen. Grammica</taxon>
        <taxon>Cuscuta sect. Cleistogrammica</taxon>
    </lineage>
</organism>
<dbReference type="PANTHER" id="PTHR33538">
    <property type="entry name" value="PROTEIN GAMETE EXPRESSED 1"/>
    <property type="match status" value="1"/>
</dbReference>
<dbReference type="OrthoDB" id="377549at2759"/>
<keyword evidence="2" id="KW-1133">Transmembrane helix</keyword>
<evidence type="ECO:0000256" key="1">
    <source>
        <dbReference type="SAM" id="Coils"/>
    </source>
</evidence>
<gene>
    <name evidence="4" type="ORF">CCAM_LOCUS22078</name>
</gene>
<dbReference type="PROSITE" id="PS51257">
    <property type="entry name" value="PROKAR_LIPOPROTEIN"/>
    <property type="match status" value="1"/>
</dbReference>
<feature type="coiled-coil region" evidence="1">
    <location>
        <begin position="253"/>
        <end position="309"/>
    </location>
</feature>
<sequence length="648" mass="74802">MGHLRKQAWVLFFLILLSQSCSSWGWWFSGSSNNGDDQAQGDYSSGEDKRHSFQKQVSGFSMKPFESRKGLKLMEDAKEKMLAPNTCWRRAYQSVFAECSKVVPNEELKSRLAWYLTDCFQQHSGRPPLPHCDSRSVMTKCLKNLDDHAHRTYLEFFLQTDSICHQLQMHAFRDDTERLVNALKDNAETVWEKLEVISDKEELILENSGNIHDMLASVDHRTQELERASKNVEDHVSVVLKHSESIYEQSMGIAESQKELTEGQEKMKKKLTEGMAMIHESYVSLDKEIIELKNEAEVIEKEIGKVGDEMFSRMMTLQGKADDIENIAGVSLDKQKQLLDGQSVALDGLQVLNKFLSQALEESRGNLEHLAEIGHKQQEELLRRQEQLQQAHDHLAENSKTILAAQEAFESKQASMFVALDKLFALHNAMLLESRLIKAFLVYSLSIFILYMFTSMKQTYNVRPRLYMGLCATFVMELAIARYGTYEMEMQSWIIGIVRSLFMVGASFQLMYAIWTYRDYEVLNHQMLLTLIEKVNGIQKHKQLSWEMESDSDSEIDWSAWVDEELPDDVDELEDPDYIVHDKVAETPVLHNGVTQRYNLPFNGLKNCQYEYIQQSIQGTSFVQTGTRLTVSFLSIKNLFIINYYHQE</sequence>
<evidence type="ECO:0008006" key="6">
    <source>
        <dbReference type="Google" id="ProtNLM"/>
    </source>
</evidence>
<feature type="transmembrane region" description="Helical" evidence="2">
    <location>
        <begin position="436"/>
        <end position="454"/>
    </location>
</feature>
<dbReference type="Proteomes" id="UP000595140">
    <property type="component" value="Unassembled WGS sequence"/>
</dbReference>
<evidence type="ECO:0000256" key="3">
    <source>
        <dbReference type="SAM" id="SignalP"/>
    </source>
</evidence>
<proteinExistence type="predicted"/>
<keyword evidence="2" id="KW-0812">Transmembrane</keyword>
<keyword evidence="1" id="KW-0175">Coiled coil</keyword>
<dbReference type="AlphaFoldDB" id="A0A484LUY6"/>
<evidence type="ECO:0000313" key="4">
    <source>
        <dbReference type="EMBL" id="VFQ80302.1"/>
    </source>
</evidence>
<protein>
    <recommendedName>
        <fullName evidence="6">Protein GAMETE EXPRESSED 1</fullName>
    </recommendedName>
</protein>
<accession>A0A484LUY6</accession>
<dbReference type="PANTHER" id="PTHR33538:SF2">
    <property type="entry name" value="PROTEIN GAMETE EXPRESSED 1"/>
    <property type="match status" value="1"/>
</dbReference>
<keyword evidence="2" id="KW-0472">Membrane</keyword>
<evidence type="ECO:0000313" key="5">
    <source>
        <dbReference type="Proteomes" id="UP000595140"/>
    </source>
</evidence>